<accession>A0A9D2U7S2</accession>
<dbReference type="Pfam" id="PF03703">
    <property type="entry name" value="bPH_2"/>
    <property type="match status" value="2"/>
</dbReference>
<organism evidence="3 4">
    <name type="scientific">Candidatus Mediterraneibacter quadrami</name>
    <dbReference type="NCBI Taxonomy" id="2838684"/>
    <lineage>
        <taxon>Bacteria</taxon>
        <taxon>Bacillati</taxon>
        <taxon>Bacillota</taxon>
        <taxon>Clostridia</taxon>
        <taxon>Lachnospirales</taxon>
        <taxon>Lachnospiraceae</taxon>
        <taxon>Mediterraneibacter</taxon>
    </lineage>
</organism>
<dbReference type="PANTHER" id="PTHR34473:SF2">
    <property type="entry name" value="UPF0699 TRANSMEMBRANE PROTEIN YDBT"/>
    <property type="match status" value="1"/>
</dbReference>
<protein>
    <submittedName>
        <fullName evidence="3">PH domain-containing protein</fullName>
    </submittedName>
</protein>
<feature type="transmembrane region" description="Helical" evidence="1">
    <location>
        <begin position="54"/>
        <end position="74"/>
    </location>
</feature>
<reference evidence="3" key="2">
    <citation type="submission" date="2021-04" db="EMBL/GenBank/DDBJ databases">
        <authorList>
            <person name="Gilroy R."/>
        </authorList>
    </citation>
    <scope>NUCLEOTIDE SEQUENCE</scope>
    <source>
        <strain evidence="3">ChiBcec15-3976</strain>
    </source>
</reference>
<name>A0A9D2U7S2_9FIRM</name>
<keyword evidence="1" id="KW-0472">Membrane</keyword>
<feature type="transmembrane region" description="Helical" evidence="1">
    <location>
        <begin position="379"/>
        <end position="405"/>
    </location>
</feature>
<dbReference type="AlphaFoldDB" id="A0A9D2U7S2"/>
<evidence type="ECO:0000313" key="4">
    <source>
        <dbReference type="Proteomes" id="UP000823909"/>
    </source>
</evidence>
<proteinExistence type="predicted"/>
<reference evidence="3" key="1">
    <citation type="journal article" date="2021" name="PeerJ">
        <title>Extensive microbial diversity within the chicken gut microbiome revealed by metagenomics and culture.</title>
        <authorList>
            <person name="Gilroy R."/>
            <person name="Ravi A."/>
            <person name="Getino M."/>
            <person name="Pursley I."/>
            <person name="Horton D.L."/>
            <person name="Alikhan N.F."/>
            <person name="Baker D."/>
            <person name="Gharbi K."/>
            <person name="Hall N."/>
            <person name="Watson M."/>
            <person name="Adriaenssens E.M."/>
            <person name="Foster-Nyarko E."/>
            <person name="Jarju S."/>
            <person name="Secka A."/>
            <person name="Antonio M."/>
            <person name="Oren A."/>
            <person name="Chaudhuri R.R."/>
            <person name="La Ragione R."/>
            <person name="Hildebrand F."/>
            <person name="Pallen M.J."/>
        </authorList>
    </citation>
    <scope>NUCLEOTIDE SEQUENCE</scope>
    <source>
        <strain evidence="3">ChiBcec15-3976</strain>
    </source>
</reference>
<keyword evidence="1" id="KW-0812">Transmembrane</keyword>
<dbReference type="InterPro" id="IPR005182">
    <property type="entry name" value="YdbS-like_PH"/>
</dbReference>
<dbReference type="PANTHER" id="PTHR34473">
    <property type="entry name" value="UPF0699 TRANSMEMBRANE PROTEIN YDBS"/>
    <property type="match status" value="1"/>
</dbReference>
<gene>
    <name evidence="3" type="ORF">H9910_05320</name>
</gene>
<evidence type="ECO:0000256" key="1">
    <source>
        <dbReference type="SAM" id="Phobius"/>
    </source>
</evidence>
<feature type="transmembrane region" description="Helical" evidence="1">
    <location>
        <begin position="211"/>
        <end position="235"/>
    </location>
</feature>
<feature type="transmembrane region" description="Helical" evidence="1">
    <location>
        <begin position="247"/>
        <end position="266"/>
    </location>
</feature>
<feature type="transmembrane region" description="Helical" evidence="1">
    <location>
        <begin position="411"/>
        <end position="431"/>
    </location>
</feature>
<evidence type="ECO:0000259" key="2">
    <source>
        <dbReference type="Pfam" id="PF03703"/>
    </source>
</evidence>
<feature type="transmembrane region" description="Helical" evidence="1">
    <location>
        <begin position="12"/>
        <end position="34"/>
    </location>
</feature>
<feature type="domain" description="YdbS-like PH" evidence="2">
    <location>
        <begin position="276"/>
        <end position="321"/>
    </location>
</feature>
<sequence>MNENRKFRNHISVVLEQTAGALAAIAVLVVTQLLEHLDEILKADLSFLTEKGALIVPGVIFLLAAAVIAQVLVWRKTYISIEDNAVVIEKGSVNKQKNTIGIRNISNINLEQNLIEMLFGTCKVKLDTNSRSTADSTDVKIVLKKADALWFRQELARRIEAAGGLSGLWKPENEAGKGQECAEDQRGAVCPVEDGEEFDVRADLGDVLRHGIFSISAVSVVIFILALAGTVFSMVETVRNADLLGTAAGGAAGIAVAALIALSSLWDTVKDFVRYYDFRAKRRADKIHIQYGFFKKVEYTIPVDKIQALKIRQSMVARIGRRYMAEIINVGMGDDQEEKNSFLILYCTENELRRQLRLLLPEYADTPDIRTERMPASVWAAWSIPFGIFAACTFAAAAAAVFVVPEKYIRFVWSGAAAVPVLTLLCMLLRYRTSGTGADRRILKTAGGYFGRQYLCVPFRNIQYVEFSSNPAARATGISRGTMHLLASSADAAQGIPYSGREKEEMIKERMLVF</sequence>
<keyword evidence="1" id="KW-1133">Transmembrane helix</keyword>
<dbReference type="Proteomes" id="UP000823909">
    <property type="component" value="Unassembled WGS sequence"/>
</dbReference>
<feature type="domain" description="YdbS-like PH" evidence="2">
    <location>
        <begin position="74"/>
        <end position="141"/>
    </location>
</feature>
<dbReference type="EMBL" id="DWUU01000033">
    <property type="protein sequence ID" value="HJD42409.1"/>
    <property type="molecule type" value="Genomic_DNA"/>
</dbReference>
<evidence type="ECO:0000313" key="3">
    <source>
        <dbReference type="EMBL" id="HJD42409.1"/>
    </source>
</evidence>
<comment type="caution">
    <text evidence="3">The sequence shown here is derived from an EMBL/GenBank/DDBJ whole genome shotgun (WGS) entry which is preliminary data.</text>
</comment>